<dbReference type="PRINTS" id="PR00344">
    <property type="entry name" value="BCTRLSENSOR"/>
</dbReference>
<dbReference type="SMART" id="SM00304">
    <property type="entry name" value="HAMP"/>
    <property type="match status" value="1"/>
</dbReference>
<evidence type="ECO:0000256" key="3">
    <source>
        <dbReference type="ARBA" id="ARBA00012438"/>
    </source>
</evidence>
<evidence type="ECO:0000256" key="9">
    <source>
        <dbReference type="ARBA" id="ARBA00022777"/>
    </source>
</evidence>
<dbReference type="InterPro" id="IPR003594">
    <property type="entry name" value="HATPase_dom"/>
</dbReference>
<keyword evidence="10" id="KW-0067">ATP-binding</keyword>
<dbReference type="SMART" id="SM00387">
    <property type="entry name" value="HATPase_c"/>
    <property type="match status" value="1"/>
</dbReference>
<evidence type="ECO:0000256" key="7">
    <source>
        <dbReference type="ARBA" id="ARBA00022692"/>
    </source>
</evidence>
<keyword evidence="5" id="KW-0597">Phosphoprotein</keyword>
<dbReference type="PANTHER" id="PTHR45528">
    <property type="entry name" value="SENSOR HISTIDINE KINASE CPXA"/>
    <property type="match status" value="1"/>
</dbReference>
<evidence type="ECO:0000256" key="11">
    <source>
        <dbReference type="ARBA" id="ARBA00022989"/>
    </source>
</evidence>
<dbReference type="Gene3D" id="1.10.287.130">
    <property type="match status" value="1"/>
</dbReference>
<dbReference type="CDD" id="cd00082">
    <property type="entry name" value="HisKA"/>
    <property type="match status" value="1"/>
</dbReference>
<dbReference type="SUPFAM" id="SSF47384">
    <property type="entry name" value="Homodimeric domain of signal transducing histidine kinase"/>
    <property type="match status" value="1"/>
</dbReference>
<dbReference type="Gene3D" id="6.10.340.10">
    <property type="match status" value="1"/>
</dbReference>
<evidence type="ECO:0000256" key="12">
    <source>
        <dbReference type="ARBA" id="ARBA00023012"/>
    </source>
</evidence>
<dbReference type="EC" id="2.7.13.3" evidence="3"/>
<sequence>MFTRNKGKKIPLHKYWTTRYLLTLVIGLVVIAIISALWIRHNTLENRLNMMEFMAEEIAHRIVNLDENMVGPENGGPGLLENRGQFLDMETNPKMYIVNTEGTILLSNRPRGPLEAKINEAIIANTAEVQKLQMKEDTGHTYVVKKPIEADETVIGYVIVTASEKNLAKVNQEYRQLSIMIIGLAILGWAAIYFLSKRLSKPIKDVAKAARQVQQGNYHIDLPDDWKEAEVDELIHSFKEMSQQLQRLESLRTELLAGVTHELKTPVTSISGLLQAVNDEVVTGDEAKEFLEISLKETAKMRKMVEDLLAFNTFAANAIPIKNERHSIIELVQDFIHQWKILQGNEKLNVKLSLLPESVEVFVDPIRLQQIFTNLLNNAMQAMDDNGEIDITIRIIQNEVFIDVRDTGGGIRKEEQSLIFERFYRGENKKYKIRGLGLGLPFSKMIAQSLGGDLVLIESSEKGSTFRITLPIAKL</sequence>
<dbReference type="SMART" id="SM00388">
    <property type="entry name" value="HisKA"/>
    <property type="match status" value="1"/>
</dbReference>
<keyword evidence="11 14" id="KW-1133">Transmembrane helix</keyword>
<dbReference type="InterPro" id="IPR004358">
    <property type="entry name" value="Sig_transdc_His_kin-like_C"/>
</dbReference>
<dbReference type="GO" id="GO:0000155">
    <property type="term" value="F:phosphorelay sensor kinase activity"/>
    <property type="evidence" value="ECO:0007669"/>
    <property type="project" value="InterPro"/>
</dbReference>
<comment type="caution">
    <text evidence="17">The sequence shown here is derived from an EMBL/GenBank/DDBJ whole genome shotgun (WGS) entry which is preliminary data.</text>
</comment>
<keyword evidence="8" id="KW-0547">Nucleotide-binding</keyword>
<dbReference type="GO" id="GO:0005886">
    <property type="term" value="C:plasma membrane"/>
    <property type="evidence" value="ECO:0007669"/>
    <property type="project" value="UniProtKB-SubCell"/>
</dbReference>
<comment type="subcellular location">
    <subcellularLocation>
        <location evidence="2">Cell membrane</location>
        <topology evidence="2">Multi-pass membrane protein</topology>
    </subcellularLocation>
</comment>
<dbReference type="PROSITE" id="PS50885">
    <property type="entry name" value="HAMP"/>
    <property type="match status" value="1"/>
</dbReference>
<keyword evidence="7 14" id="KW-0812">Transmembrane</keyword>
<evidence type="ECO:0000256" key="6">
    <source>
        <dbReference type="ARBA" id="ARBA00022679"/>
    </source>
</evidence>
<organism evidence="17 18">
    <name type="scientific">Perspicuibacillus lycopersici</name>
    <dbReference type="NCBI Taxonomy" id="1325689"/>
    <lineage>
        <taxon>Bacteria</taxon>
        <taxon>Bacillati</taxon>
        <taxon>Bacillota</taxon>
        <taxon>Bacilli</taxon>
        <taxon>Bacillales</taxon>
        <taxon>Bacillaceae</taxon>
        <taxon>Perspicuibacillus</taxon>
    </lineage>
</organism>
<feature type="domain" description="HAMP" evidence="16">
    <location>
        <begin position="197"/>
        <end position="250"/>
    </location>
</feature>
<evidence type="ECO:0000259" key="15">
    <source>
        <dbReference type="PROSITE" id="PS50109"/>
    </source>
</evidence>
<gene>
    <name evidence="17" type="ORF">OEV98_13095</name>
</gene>
<evidence type="ECO:0000256" key="10">
    <source>
        <dbReference type="ARBA" id="ARBA00022840"/>
    </source>
</evidence>
<feature type="transmembrane region" description="Helical" evidence="14">
    <location>
        <begin position="20"/>
        <end position="39"/>
    </location>
</feature>
<dbReference type="InterPro" id="IPR005467">
    <property type="entry name" value="His_kinase_dom"/>
</dbReference>
<evidence type="ECO:0000256" key="2">
    <source>
        <dbReference type="ARBA" id="ARBA00004651"/>
    </source>
</evidence>
<dbReference type="EMBL" id="JAOUSF010000004">
    <property type="protein sequence ID" value="MCU9614475.1"/>
    <property type="molecule type" value="Genomic_DNA"/>
</dbReference>
<dbReference type="Pfam" id="PF00512">
    <property type="entry name" value="HisKA"/>
    <property type="match status" value="1"/>
</dbReference>
<keyword evidence="18" id="KW-1185">Reference proteome</keyword>
<dbReference type="AlphaFoldDB" id="A0AAE3IYN9"/>
<dbReference type="InterPro" id="IPR003660">
    <property type="entry name" value="HAMP_dom"/>
</dbReference>
<evidence type="ECO:0000256" key="14">
    <source>
        <dbReference type="SAM" id="Phobius"/>
    </source>
</evidence>
<dbReference type="GO" id="GO:0005524">
    <property type="term" value="F:ATP binding"/>
    <property type="evidence" value="ECO:0007669"/>
    <property type="project" value="UniProtKB-KW"/>
</dbReference>
<feature type="transmembrane region" description="Helical" evidence="14">
    <location>
        <begin position="177"/>
        <end position="195"/>
    </location>
</feature>
<dbReference type="PROSITE" id="PS50109">
    <property type="entry name" value="HIS_KIN"/>
    <property type="match status" value="1"/>
</dbReference>
<proteinExistence type="predicted"/>
<dbReference type="InterPro" id="IPR036890">
    <property type="entry name" value="HATPase_C_sf"/>
</dbReference>
<dbReference type="SUPFAM" id="SSF158472">
    <property type="entry name" value="HAMP domain-like"/>
    <property type="match status" value="1"/>
</dbReference>
<evidence type="ECO:0000256" key="4">
    <source>
        <dbReference type="ARBA" id="ARBA00022475"/>
    </source>
</evidence>
<accession>A0AAE3IYN9</accession>
<keyword evidence="6" id="KW-0808">Transferase</keyword>
<dbReference type="InterPro" id="IPR036097">
    <property type="entry name" value="HisK_dim/P_sf"/>
</dbReference>
<evidence type="ECO:0000313" key="18">
    <source>
        <dbReference type="Proteomes" id="UP001209318"/>
    </source>
</evidence>
<dbReference type="Pfam" id="PF00672">
    <property type="entry name" value="HAMP"/>
    <property type="match status" value="1"/>
</dbReference>
<evidence type="ECO:0000256" key="5">
    <source>
        <dbReference type="ARBA" id="ARBA00022553"/>
    </source>
</evidence>
<comment type="catalytic activity">
    <reaction evidence="1">
        <text>ATP + protein L-histidine = ADP + protein N-phospho-L-histidine.</text>
        <dbReference type="EC" id="2.7.13.3"/>
    </reaction>
</comment>
<dbReference type="CDD" id="cd00075">
    <property type="entry name" value="HATPase"/>
    <property type="match status" value="1"/>
</dbReference>
<evidence type="ECO:0000256" key="13">
    <source>
        <dbReference type="ARBA" id="ARBA00023136"/>
    </source>
</evidence>
<keyword evidence="13 14" id="KW-0472">Membrane</keyword>
<keyword evidence="4" id="KW-1003">Cell membrane</keyword>
<keyword evidence="12" id="KW-0902">Two-component regulatory system</keyword>
<protein>
    <recommendedName>
        <fullName evidence="3">histidine kinase</fullName>
        <ecNumber evidence="3">2.7.13.3</ecNumber>
    </recommendedName>
</protein>
<evidence type="ECO:0000313" key="17">
    <source>
        <dbReference type="EMBL" id="MCU9614475.1"/>
    </source>
</evidence>
<dbReference type="RefSeq" id="WP_263073758.1">
    <property type="nucleotide sequence ID" value="NZ_JAOUSF010000004.1"/>
</dbReference>
<dbReference type="Proteomes" id="UP001209318">
    <property type="component" value="Unassembled WGS sequence"/>
</dbReference>
<dbReference type="Gene3D" id="3.30.565.10">
    <property type="entry name" value="Histidine kinase-like ATPase, C-terminal domain"/>
    <property type="match status" value="1"/>
</dbReference>
<dbReference type="CDD" id="cd06225">
    <property type="entry name" value="HAMP"/>
    <property type="match status" value="1"/>
</dbReference>
<feature type="domain" description="Histidine kinase" evidence="15">
    <location>
        <begin position="258"/>
        <end position="474"/>
    </location>
</feature>
<dbReference type="InterPro" id="IPR003661">
    <property type="entry name" value="HisK_dim/P_dom"/>
</dbReference>
<dbReference type="PANTHER" id="PTHR45528:SF1">
    <property type="entry name" value="SENSOR HISTIDINE KINASE CPXA"/>
    <property type="match status" value="1"/>
</dbReference>
<dbReference type="SUPFAM" id="SSF55874">
    <property type="entry name" value="ATPase domain of HSP90 chaperone/DNA topoisomerase II/histidine kinase"/>
    <property type="match status" value="1"/>
</dbReference>
<reference evidence="17" key="1">
    <citation type="submission" date="2022-10" db="EMBL/GenBank/DDBJ databases">
        <title>Description of Fervidibacillus gen. nov. in the family Fervidibacillaceae fam. nov. with two species, Fervidibacillus albus sp. nov., and Fervidibacillus halotolerans sp. nov., isolated from tidal flat sediments.</title>
        <authorList>
            <person name="Kwon K.K."/>
            <person name="Yang S.-H."/>
        </authorList>
    </citation>
    <scope>NUCLEOTIDE SEQUENCE</scope>
    <source>
        <strain evidence="17">JCM 19140</strain>
    </source>
</reference>
<evidence type="ECO:0000259" key="16">
    <source>
        <dbReference type="PROSITE" id="PS50885"/>
    </source>
</evidence>
<dbReference type="Pfam" id="PF02518">
    <property type="entry name" value="HATPase_c"/>
    <property type="match status" value="1"/>
</dbReference>
<evidence type="ECO:0000256" key="8">
    <source>
        <dbReference type="ARBA" id="ARBA00022741"/>
    </source>
</evidence>
<evidence type="ECO:0000256" key="1">
    <source>
        <dbReference type="ARBA" id="ARBA00000085"/>
    </source>
</evidence>
<keyword evidence="9 17" id="KW-0418">Kinase</keyword>
<dbReference type="InterPro" id="IPR050398">
    <property type="entry name" value="HssS/ArlS-like"/>
</dbReference>
<name>A0AAE3IYN9_9BACI</name>